<dbReference type="AlphaFoldDB" id="A0A7Y9IB31"/>
<proteinExistence type="inferred from homology"/>
<dbReference type="HAMAP" id="MF_00340">
    <property type="entry name" value="Ribosomal_bL32"/>
    <property type="match status" value="1"/>
</dbReference>
<dbReference type="SUPFAM" id="SSF57829">
    <property type="entry name" value="Zn-binding ribosomal proteins"/>
    <property type="match status" value="1"/>
</dbReference>
<dbReference type="Proteomes" id="UP000569914">
    <property type="component" value="Unassembled WGS sequence"/>
</dbReference>
<keyword evidence="2 5" id="KW-0689">Ribosomal protein</keyword>
<evidence type="ECO:0000256" key="1">
    <source>
        <dbReference type="ARBA" id="ARBA00008560"/>
    </source>
</evidence>
<protein>
    <recommendedName>
        <fullName evidence="4 5">Large ribosomal subunit protein bL32</fullName>
    </recommendedName>
</protein>
<dbReference type="GO" id="GO:0006412">
    <property type="term" value="P:translation"/>
    <property type="evidence" value="ECO:0007669"/>
    <property type="project" value="UniProtKB-UniRule"/>
</dbReference>
<dbReference type="Pfam" id="PF01783">
    <property type="entry name" value="Ribosomal_L32p"/>
    <property type="match status" value="1"/>
</dbReference>
<dbReference type="NCBIfam" id="TIGR01031">
    <property type="entry name" value="rpmF_bact"/>
    <property type="match status" value="1"/>
</dbReference>
<evidence type="ECO:0000256" key="2">
    <source>
        <dbReference type="ARBA" id="ARBA00022980"/>
    </source>
</evidence>
<keyword evidence="3 5" id="KW-0687">Ribonucleoprotein</keyword>
<comment type="similarity">
    <text evidence="1 5">Belongs to the bacterial ribosomal protein bL32 family.</text>
</comment>
<dbReference type="InterPro" id="IPR002677">
    <property type="entry name" value="Ribosomal_bL32"/>
</dbReference>
<dbReference type="InterPro" id="IPR011332">
    <property type="entry name" value="Ribosomal_zn-bd"/>
</dbReference>
<dbReference type="EMBL" id="JACCBU010000001">
    <property type="protein sequence ID" value="NYE73638.1"/>
    <property type="molecule type" value="Genomic_DNA"/>
</dbReference>
<keyword evidence="7" id="KW-1185">Reference proteome</keyword>
<accession>A0A7Y9IB31</accession>
<name>A0A7Y9IB31_9ACTN</name>
<evidence type="ECO:0000256" key="3">
    <source>
        <dbReference type="ARBA" id="ARBA00023274"/>
    </source>
</evidence>
<evidence type="ECO:0000256" key="5">
    <source>
        <dbReference type="HAMAP-Rule" id="MF_00340"/>
    </source>
</evidence>
<evidence type="ECO:0000256" key="4">
    <source>
        <dbReference type="ARBA" id="ARBA00035178"/>
    </source>
</evidence>
<dbReference type="GO" id="GO:0015934">
    <property type="term" value="C:large ribosomal subunit"/>
    <property type="evidence" value="ECO:0007669"/>
    <property type="project" value="InterPro"/>
</dbReference>
<dbReference type="GO" id="GO:0003735">
    <property type="term" value="F:structural constituent of ribosome"/>
    <property type="evidence" value="ECO:0007669"/>
    <property type="project" value="InterPro"/>
</dbReference>
<evidence type="ECO:0000313" key="6">
    <source>
        <dbReference type="EMBL" id="NYE73638.1"/>
    </source>
</evidence>
<reference evidence="6 7" key="1">
    <citation type="submission" date="2020-07" db="EMBL/GenBank/DDBJ databases">
        <title>Sequencing the genomes of 1000 actinobacteria strains.</title>
        <authorList>
            <person name="Klenk H.-P."/>
        </authorList>
    </citation>
    <scope>NUCLEOTIDE SEQUENCE [LARGE SCALE GENOMIC DNA]</scope>
    <source>
        <strain evidence="6 7">DSM 22083</strain>
    </source>
</reference>
<comment type="caution">
    <text evidence="6">The sequence shown here is derived from an EMBL/GenBank/DDBJ whole genome shotgun (WGS) entry which is preliminary data.</text>
</comment>
<dbReference type="RefSeq" id="WP_246322417.1">
    <property type="nucleotide sequence ID" value="NZ_JACCBU010000001.1"/>
</dbReference>
<sequence length="64" mass="7416">MSSSMFRRRSRSRVRRHRAQWRRISAVPLTRCANPACGELTPKHQACPACGRYQGRQVLPPREP</sequence>
<organism evidence="6 7">
    <name type="scientific">Microlunatus parietis</name>
    <dbReference type="NCBI Taxonomy" id="682979"/>
    <lineage>
        <taxon>Bacteria</taxon>
        <taxon>Bacillati</taxon>
        <taxon>Actinomycetota</taxon>
        <taxon>Actinomycetes</taxon>
        <taxon>Propionibacteriales</taxon>
        <taxon>Propionibacteriaceae</taxon>
        <taxon>Microlunatus</taxon>
    </lineage>
</organism>
<gene>
    <name evidence="5" type="primary">rpmF</name>
    <name evidence="6" type="ORF">BKA15_004967</name>
</gene>
<evidence type="ECO:0000313" key="7">
    <source>
        <dbReference type="Proteomes" id="UP000569914"/>
    </source>
</evidence>